<dbReference type="SUPFAM" id="SSF56425">
    <property type="entry name" value="Succinate dehydrogenase/fumarate reductase flavoprotein, catalytic domain"/>
    <property type="match status" value="1"/>
</dbReference>
<dbReference type="SUPFAM" id="SSF51905">
    <property type="entry name" value="FAD/NAD(P)-binding domain"/>
    <property type="match status" value="1"/>
</dbReference>
<dbReference type="GO" id="GO:0033765">
    <property type="term" value="F:steroid dehydrogenase activity, acting on the CH-CH group of donors"/>
    <property type="evidence" value="ECO:0007669"/>
    <property type="project" value="UniProtKB-ARBA"/>
</dbReference>
<dbReference type="EMBL" id="AZYO01000001">
    <property type="protein sequence ID" value="KOS58206.1"/>
    <property type="molecule type" value="Genomic_DNA"/>
</dbReference>
<dbReference type="InterPro" id="IPR050315">
    <property type="entry name" value="FAD-oxidoreductase_2"/>
</dbReference>
<evidence type="ECO:0000313" key="6">
    <source>
        <dbReference type="EMBL" id="KOS58206.1"/>
    </source>
</evidence>
<dbReference type="InterPro" id="IPR003953">
    <property type="entry name" value="FAD-dep_OxRdtase_2_FAD-bd"/>
</dbReference>
<comment type="cofactor">
    <cofactor evidence="1">
        <name>FAD</name>
        <dbReference type="ChEBI" id="CHEBI:57692"/>
    </cofactor>
</comment>
<gene>
    <name evidence="6" type="ORF">Z051_01225</name>
</gene>
<dbReference type="Pfam" id="PF00890">
    <property type="entry name" value="FAD_binding_2"/>
    <property type="match status" value="1"/>
</dbReference>
<proteinExistence type="predicted"/>
<feature type="domain" description="FAD-dependent oxidoreductase 2 FAD-binding" evidence="5">
    <location>
        <begin position="8"/>
        <end position="452"/>
    </location>
</feature>
<dbReference type="InterPro" id="IPR027477">
    <property type="entry name" value="Succ_DH/fumarate_Rdtase_cat_sf"/>
</dbReference>
<evidence type="ECO:0000259" key="5">
    <source>
        <dbReference type="Pfam" id="PF00890"/>
    </source>
</evidence>
<comment type="caution">
    <text evidence="6">The sequence shown here is derived from an EMBL/GenBank/DDBJ whole genome shotgun (WGS) entry which is preliminary data.</text>
</comment>
<organism evidence="6 7">
    <name type="scientific">Rhodococcus rhodochrous KG-21</name>
    <dbReference type="NCBI Taxonomy" id="1441923"/>
    <lineage>
        <taxon>Bacteria</taxon>
        <taxon>Bacillati</taxon>
        <taxon>Actinomycetota</taxon>
        <taxon>Actinomycetes</taxon>
        <taxon>Mycobacteriales</taxon>
        <taxon>Nocardiaceae</taxon>
        <taxon>Rhodococcus</taxon>
    </lineage>
</organism>
<dbReference type="Proteomes" id="UP000037712">
    <property type="component" value="Unassembled WGS sequence"/>
</dbReference>
<keyword evidence="3" id="KW-0274">FAD</keyword>
<dbReference type="RefSeq" id="WP_054370954.1">
    <property type="nucleotide sequence ID" value="NZ_AZYO01000001.1"/>
</dbReference>
<dbReference type="PANTHER" id="PTHR43400:SF7">
    <property type="entry name" value="FAD-DEPENDENT OXIDOREDUCTASE 2 FAD BINDING DOMAIN-CONTAINING PROTEIN"/>
    <property type="match status" value="1"/>
</dbReference>
<dbReference type="PATRIC" id="fig|1441923.3.peg.273"/>
<dbReference type="Gene3D" id="3.90.700.10">
    <property type="entry name" value="Succinate dehydrogenase/fumarate reductase flavoprotein, catalytic domain"/>
    <property type="match status" value="1"/>
</dbReference>
<evidence type="ECO:0000256" key="2">
    <source>
        <dbReference type="ARBA" id="ARBA00022630"/>
    </source>
</evidence>
<reference evidence="7" key="2">
    <citation type="submission" date="2015-01" db="EMBL/GenBank/DDBJ databases">
        <title>Draft genome sequence of potential hydrocarbon metabolising strain of Rhodococcus rhodochrous.</title>
        <authorList>
            <person name="Aggarwal R.K."/>
            <person name="Dawar C."/>
        </authorList>
    </citation>
    <scope>NUCLEOTIDE SEQUENCE [LARGE SCALE GENOMIC DNA]</scope>
    <source>
        <strain evidence="7">KG-21</strain>
    </source>
</reference>
<keyword evidence="4" id="KW-0560">Oxidoreductase</keyword>
<accession>A0A0M8PKL3</accession>
<dbReference type="InterPro" id="IPR036188">
    <property type="entry name" value="FAD/NAD-bd_sf"/>
</dbReference>
<evidence type="ECO:0000256" key="3">
    <source>
        <dbReference type="ARBA" id="ARBA00022827"/>
    </source>
</evidence>
<dbReference type="Gene3D" id="3.50.50.60">
    <property type="entry name" value="FAD/NAD(P)-binding domain"/>
    <property type="match status" value="1"/>
</dbReference>
<evidence type="ECO:0000256" key="1">
    <source>
        <dbReference type="ARBA" id="ARBA00001974"/>
    </source>
</evidence>
<keyword evidence="2" id="KW-0285">Flavoprotein</keyword>
<dbReference type="PANTHER" id="PTHR43400">
    <property type="entry name" value="FUMARATE REDUCTASE"/>
    <property type="match status" value="1"/>
</dbReference>
<reference evidence="6 7" key="1">
    <citation type="journal article" date="2015" name="Genome Announc.">
        <title>Draft Genome Sequence of Rhodococcus rhodochrous Strain KG-21, a Soil Isolate from Oil Fields of Krishna-Godavari Basin, India.</title>
        <authorList>
            <person name="Dawar C."/>
            <person name="Aggarwal R.K."/>
        </authorList>
    </citation>
    <scope>NUCLEOTIDE SEQUENCE [LARGE SCALE GENOMIC DNA]</scope>
    <source>
        <strain evidence="6 7">KG-21</strain>
    </source>
</reference>
<sequence length="475" mass="50996">MIDKDFEIIVIGSGLAGLASALTAVERGCREVLVVEAEGVLGGSTRLCGGVVMGSRSRLQTAAGIEDAEDDMFKEYMAINVWDVSAGPVERWAARSGETIDWLQDNGVPFYERLIYSGDDRRPRGHCVEGGGQAIVDALVARCREVGVEFALGNRVDELIYTDGRVTGVRSGGEDLTAEAVIVATGGFGANPEYLAQHYPIAWVPGETFYIGSQGARGDHLKFSTQVDAQLTGENRGLRMLNPGVDTMHEAFLPGWTVLLDKRGHRFCDETAPYGILDSLLKARDNVGYVVFDDAALRPPADLADRYADAYKQVWPNHAKFKPKHYTADVIEQYKDHERIHIAESLDALAESIGIPADDLCGTIARYNHLVETGEDTDFGKAGRFLNPISTAPFYAVEVRPTAIAHTGYGMRIDDHARVIGVDGNLIEGLYAAGECTGGIVGPTYSGSGSSLASAAGIGRMAGEAAADYMKAARA</sequence>
<name>A0A0M8PKL3_RHORH</name>
<dbReference type="AlphaFoldDB" id="A0A0M8PKL3"/>
<protein>
    <submittedName>
        <fullName evidence="6">Oxidoreductase</fullName>
    </submittedName>
</protein>
<evidence type="ECO:0000313" key="7">
    <source>
        <dbReference type="Proteomes" id="UP000037712"/>
    </source>
</evidence>
<evidence type="ECO:0000256" key="4">
    <source>
        <dbReference type="ARBA" id="ARBA00023002"/>
    </source>
</evidence>
<dbReference type="PRINTS" id="PR00411">
    <property type="entry name" value="PNDRDTASEI"/>
</dbReference>